<dbReference type="Proteomes" id="UP000037179">
    <property type="component" value="Unassembled WGS sequence"/>
</dbReference>
<dbReference type="KEGG" id="nsr:NS506_06062"/>
<keyword evidence="3" id="KW-1185">Reference proteome</keyword>
<reference evidence="1 4" key="3">
    <citation type="submission" date="2016-10" db="EMBL/GenBank/DDBJ databases">
        <title>Genome sequence of Nocardia seriolae strain EM150506, isolated from Anguila japonica.</title>
        <authorList>
            <person name="Han H.-J."/>
        </authorList>
    </citation>
    <scope>NUCLEOTIDE SEQUENCE [LARGE SCALE GENOMIC DNA]</scope>
    <source>
        <strain evidence="1 4">EM150506</strain>
    </source>
</reference>
<organism evidence="2 3">
    <name type="scientific">Nocardia seriolae</name>
    <dbReference type="NCBI Taxonomy" id="37332"/>
    <lineage>
        <taxon>Bacteria</taxon>
        <taxon>Bacillati</taxon>
        <taxon>Actinomycetota</taxon>
        <taxon>Actinomycetes</taxon>
        <taxon>Mycobacteriales</taxon>
        <taxon>Nocardiaceae</taxon>
        <taxon>Nocardia</taxon>
    </lineage>
</organism>
<evidence type="ECO:0000313" key="2">
    <source>
        <dbReference type="EMBL" id="GAP27236.1"/>
    </source>
</evidence>
<dbReference type="EMBL" id="BBYQ01000015">
    <property type="protein sequence ID" value="GAP27236.1"/>
    <property type="molecule type" value="Genomic_DNA"/>
</dbReference>
<dbReference type="OrthoDB" id="5488434at2"/>
<sequence length="67" mass="6801">MRAPANLEARGCGLSVPPHRITAADITRLITDPDLAAAARAVAAEMAAMPGPGDIASRLADLARHGS</sequence>
<evidence type="ECO:0000313" key="4">
    <source>
        <dbReference type="Proteomes" id="UP000180166"/>
    </source>
</evidence>
<evidence type="ECO:0008006" key="5">
    <source>
        <dbReference type="Google" id="ProtNLM"/>
    </source>
</evidence>
<dbReference type="SUPFAM" id="SSF53756">
    <property type="entry name" value="UDP-Glycosyltransferase/glycogen phosphorylase"/>
    <property type="match status" value="1"/>
</dbReference>
<proteinExistence type="predicted"/>
<dbReference type="GeneID" id="93376567"/>
<name>A0A0B8N0G6_9NOCA</name>
<dbReference type="Proteomes" id="UP000180166">
    <property type="component" value="Chromosome"/>
</dbReference>
<evidence type="ECO:0000313" key="1">
    <source>
        <dbReference type="EMBL" id="APB00099.1"/>
    </source>
</evidence>
<evidence type="ECO:0000313" key="3">
    <source>
        <dbReference type="Proteomes" id="UP000037179"/>
    </source>
</evidence>
<reference evidence="3" key="1">
    <citation type="submission" date="2015-07" db="EMBL/GenBank/DDBJ databases">
        <title>Nocardia seriolae U-1 whole genome shotgun sequence.</title>
        <authorList>
            <person name="Imajoh M."/>
            <person name="Fukumoto Y."/>
            <person name="Sukeda M."/>
            <person name="Yamane J."/>
            <person name="Yamasaki K."/>
            <person name="Shimizu M."/>
            <person name="Ohnishi K."/>
            <person name="Oshima S."/>
        </authorList>
    </citation>
    <scope>NUCLEOTIDE SEQUENCE [LARGE SCALE GENOMIC DNA]</scope>
    <source>
        <strain evidence="3">U-1</strain>
    </source>
</reference>
<dbReference type="AlphaFoldDB" id="A0A0B8N0G6"/>
<dbReference type="EMBL" id="CP017839">
    <property type="protein sequence ID" value="APB00099.1"/>
    <property type="molecule type" value="Genomic_DNA"/>
</dbReference>
<reference evidence="2 3" key="2">
    <citation type="journal article" date="2016" name="Genome Announc.">
        <title>Draft Genome Sequence of Erythromycin- and Oxytetracycline-Sensitive Nocardia seriolae Strain U-1 (NBRC 110359).</title>
        <authorList>
            <person name="Imajoh M."/>
            <person name="Sukeda M."/>
            <person name="Shimizu M."/>
            <person name="Yamane J."/>
            <person name="Ohnishi K."/>
            <person name="Oshima S."/>
        </authorList>
    </citation>
    <scope>NUCLEOTIDE SEQUENCE [LARGE SCALE GENOMIC DNA]</scope>
    <source>
        <strain evidence="2 3">U-1</strain>
    </source>
</reference>
<dbReference type="Gene3D" id="3.40.50.2000">
    <property type="entry name" value="Glycogen Phosphorylase B"/>
    <property type="match status" value="1"/>
</dbReference>
<protein>
    <recommendedName>
        <fullName evidence="5">Glycosyltransferase</fullName>
    </recommendedName>
</protein>
<gene>
    <name evidence="1" type="ORF">NS506_06062</name>
    <name evidence="2" type="ORF">NSK11_contig00015-0077</name>
</gene>
<dbReference type="RefSeq" id="WP_033086340.1">
    <property type="nucleotide sequence ID" value="NZ_AP017900.1"/>
</dbReference>
<accession>A0A0B8N0G6</accession>